<keyword evidence="1" id="KW-0479">Metal-binding</keyword>
<dbReference type="Proteomes" id="UP000823858">
    <property type="component" value="Unassembled WGS sequence"/>
</dbReference>
<dbReference type="GO" id="GO:0008725">
    <property type="term" value="F:DNA-3-methyladenine glycosylase activity"/>
    <property type="evidence" value="ECO:0007669"/>
    <property type="project" value="InterPro"/>
</dbReference>
<dbReference type="Gene3D" id="1.10.340.30">
    <property type="entry name" value="Hypothetical protein, domain 2"/>
    <property type="match status" value="1"/>
</dbReference>
<comment type="caution">
    <text evidence="2">The sequence shown here is derived from an EMBL/GenBank/DDBJ whole genome shotgun (WGS) entry which is preliminary data.</text>
</comment>
<gene>
    <name evidence="2" type="ORF">H9751_11245</name>
</gene>
<name>A0A9D2QEG4_9CORY</name>
<proteinExistence type="predicted"/>
<protein>
    <submittedName>
        <fullName evidence="2">DNA-3-methyladenine glycosylase I</fullName>
    </submittedName>
</protein>
<dbReference type="PANTHER" id="PTHR30037:SF4">
    <property type="entry name" value="DNA-3-METHYLADENINE GLYCOSYLASE I"/>
    <property type="match status" value="1"/>
</dbReference>
<keyword evidence="1" id="KW-0862">Zinc</keyword>
<dbReference type="EMBL" id="DWVP01000024">
    <property type="protein sequence ID" value="HJC86090.1"/>
    <property type="molecule type" value="Genomic_DNA"/>
</dbReference>
<evidence type="ECO:0000313" key="2">
    <source>
        <dbReference type="EMBL" id="HJC86090.1"/>
    </source>
</evidence>
<organism evidence="2 3">
    <name type="scientific">Candidatus Corynebacterium faecigallinarum</name>
    <dbReference type="NCBI Taxonomy" id="2838528"/>
    <lineage>
        <taxon>Bacteria</taxon>
        <taxon>Bacillati</taxon>
        <taxon>Actinomycetota</taxon>
        <taxon>Actinomycetes</taxon>
        <taxon>Mycobacteriales</taxon>
        <taxon>Corynebacteriaceae</taxon>
        <taxon>Corynebacterium</taxon>
    </lineage>
</organism>
<dbReference type="InterPro" id="IPR011257">
    <property type="entry name" value="DNA_glycosylase"/>
</dbReference>
<dbReference type="GO" id="GO:0046872">
    <property type="term" value="F:metal ion binding"/>
    <property type="evidence" value="ECO:0007669"/>
    <property type="project" value="UniProtKB-KW"/>
</dbReference>
<dbReference type="GO" id="GO:0006284">
    <property type="term" value="P:base-excision repair"/>
    <property type="evidence" value="ECO:0007669"/>
    <property type="project" value="InterPro"/>
</dbReference>
<dbReference type="PANTHER" id="PTHR30037">
    <property type="entry name" value="DNA-3-METHYLADENINE GLYCOSYLASE 1"/>
    <property type="match status" value="1"/>
</dbReference>
<dbReference type="Pfam" id="PF03352">
    <property type="entry name" value="Adenine_glyco"/>
    <property type="match status" value="1"/>
</dbReference>
<reference evidence="2" key="2">
    <citation type="submission" date="2021-04" db="EMBL/GenBank/DDBJ databases">
        <authorList>
            <person name="Gilroy R."/>
        </authorList>
    </citation>
    <scope>NUCLEOTIDE SEQUENCE</scope>
    <source>
        <strain evidence="2">ChiHjej13B12-4958</strain>
    </source>
</reference>
<dbReference type="InterPro" id="IPR005019">
    <property type="entry name" value="Adenine_glyco"/>
</dbReference>
<evidence type="ECO:0000256" key="1">
    <source>
        <dbReference type="PIRSR" id="PIRSR605019-1"/>
    </source>
</evidence>
<accession>A0A9D2QEG4</accession>
<sequence length="211" mass="22642">MAESTAGDLVTGADGLVRPAWAAASGILTEYYDTEWGMPVTDETGVFERLTLEAFQSGLSWATVLRKRPAFRTAFGGFVPDVVAGFDTEDVERLMQDAAIIRNRRKIEAAVTNAQATIALRGRYGAGTGLSEFVWSFQPSTTPRPATVAEVPTVSAESTALSKALKKEGFVFVGPTTMHALMEAIGLVDTHLTGSHRRGCSGLWKGDGTRR</sequence>
<dbReference type="SUPFAM" id="SSF48150">
    <property type="entry name" value="DNA-glycosylase"/>
    <property type="match status" value="1"/>
</dbReference>
<feature type="binding site" evidence="1">
    <location>
        <position position="191"/>
    </location>
    <ligand>
        <name>Zn(2+)</name>
        <dbReference type="ChEBI" id="CHEBI:29105"/>
    </ligand>
</feature>
<dbReference type="InterPro" id="IPR052891">
    <property type="entry name" value="DNA-3mA_glycosylase"/>
</dbReference>
<dbReference type="AlphaFoldDB" id="A0A9D2QEG4"/>
<reference evidence="2" key="1">
    <citation type="journal article" date="2021" name="PeerJ">
        <title>Extensive microbial diversity within the chicken gut microbiome revealed by metagenomics and culture.</title>
        <authorList>
            <person name="Gilroy R."/>
            <person name="Ravi A."/>
            <person name="Getino M."/>
            <person name="Pursley I."/>
            <person name="Horton D.L."/>
            <person name="Alikhan N.F."/>
            <person name="Baker D."/>
            <person name="Gharbi K."/>
            <person name="Hall N."/>
            <person name="Watson M."/>
            <person name="Adriaenssens E.M."/>
            <person name="Foster-Nyarko E."/>
            <person name="Jarju S."/>
            <person name="Secka A."/>
            <person name="Antonio M."/>
            <person name="Oren A."/>
            <person name="Chaudhuri R.R."/>
            <person name="La Ragione R."/>
            <person name="Hildebrand F."/>
            <person name="Pallen M.J."/>
        </authorList>
    </citation>
    <scope>NUCLEOTIDE SEQUENCE</scope>
    <source>
        <strain evidence="2">ChiHjej13B12-4958</strain>
    </source>
</reference>
<evidence type="ECO:0000313" key="3">
    <source>
        <dbReference type="Proteomes" id="UP000823858"/>
    </source>
</evidence>